<dbReference type="Proteomes" id="UP000051373">
    <property type="component" value="Unassembled WGS sequence"/>
</dbReference>
<comment type="caution">
    <text evidence="5">The sequence shown here is derived from an EMBL/GenBank/DDBJ whole genome shotgun (WGS) entry which is preliminary data.</text>
</comment>
<accession>A0A0S8FWM0</accession>
<evidence type="ECO:0000256" key="3">
    <source>
        <dbReference type="ARBA" id="ARBA00038054"/>
    </source>
</evidence>
<evidence type="ECO:0000313" key="6">
    <source>
        <dbReference type="Proteomes" id="UP000051373"/>
    </source>
</evidence>
<dbReference type="STRING" id="1703779.AMJ83_00760"/>
<dbReference type="GO" id="GO:0010181">
    <property type="term" value="F:FMN binding"/>
    <property type="evidence" value="ECO:0007669"/>
    <property type="project" value="InterPro"/>
</dbReference>
<dbReference type="InterPro" id="IPR052174">
    <property type="entry name" value="Flavoredoxin"/>
</dbReference>
<evidence type="ECO:0000259" key="4">
    <source>
        <dbReference type="SMART" id="SM00903"/>
    </source>
</evidence>
<keyword evidence="2" id="KW-0285">Flavoprotein</keyword>
<dbReference type="AlphaFoldDB" id="A0A0S8FWM0"/>
<dbReference type="SUPFAM" id="SSF50475">
    <property type="entry name" value="FMN-binding split barrel"/>
    <property type="match status" value="1"/>
</dbReference>
<sequence>MPKTKITSRIPLYPMPVIILGAHVQDKPNFLTIVWFSMVNFEPPTIAVVLNKGHYTNKGIHENKTFSVNVPSTDLLEATDYCSMVSGHDQDKSKVFRLFYGELESAPMIKECPLTLECKLLRTVEFATHEVFFGEIVTTYGDREILTHEHPDVTKIKPILYSMYDNCYWKLGKSIGRAMYVGKRLTPGG</sequence>
<evidence type="ECO:0000313" key="5">
    <source>
        <dbReference type="EMBL" id="KPK64753.1"/>
    </source>
</evidence>
<dbReference type="PANTHER" id="PTHR43567">
    <property type="entry name" value="FLAVOREDOXIN-RELATED-RELATED"/>
    <property type="match status" value="1"/>
</dbReference>
<dbReference type="Pfam" id="PF01613">
    <property type="entry name" value="Flavin_Reduct"/>
    <property type="match status" value="1"/>
</dbReference>
<dbReference type="InterPro" id="IPR002563">
    <property type="entry name" value="Flavin_Rdtase-like_dom"/>
</dbReference>
<name>A0A0S8FWM0_UNCW3</name>
<evidence type="ECO:0000256" key="1">
    <source>
        <dbReference type="ARBA" id="ARBA00001917"/>
    </source>
</evidence>
<dbReference type="Gene3D" id="2.30.110.10">
    <property type="entry name" value="Electron Transport, Fmn-binding Protein, Chain A"/>
    <property type="match status" value="1"/>
</dbReference>
<organism evidence="5 6">
    <name type="scientific">candidate division WOR_3 bacterium SM23_42</name>
    <dbReference type="NCBI Taxonomy" id="1703779"/>
    <lineage>
        <taxon>Bacteria</taxon>
        <taxon>Bacteria division WOR-3</taxon>
    </lineage>
</organism>
<dbReference type="InterPro" id="IPR012349">
    <property type="entry name" value="Split_barrel_FMN-bd"/>
</dbReference>
<dbReference type="PANTHER" id="PTHR43567:SF1">
    <property type="entry name" value="FLAVOREDOXIN"/>
    <property type="match status" value="1"/>
</dbReference>
<dbReference type="SMART" id="SM00903">
    <property type="entry name" value="Flavin_Reduct"/>
    <property type="match status" value="1"/>
</dbReference>
<evidence type="ECO:0000256" key="2">
    <source>
        <dbReference type="ARBA" id="ARBA00022630"/>
    </source>
</evidence>
<feature type="domain" description="Flavin reductase like" evidence="4">
    <location>
        <begin position="10"/>
        <end position="151"/>
    </location>
</feature>
<dbReference type="GO" id="GO:0016646">
    <property type="term" value="F:oxidoreductase activity, acting on the CH-NH group of donors, NAD or NADP as acceptor"/>
    <property type="evidence" value="ECO:0007669"/>
    <property type="project" value="UniProtKB-ARBA"/>
</dbReference>
<comment type="cofactor">
    <cofactor evidence="1">
        <name>FMN</name>
        <dbReference type="ChEBI" id="CHEBI:58210"/>
    </cofactor>
</comment>
<proteinExistence type="inferred from homology"/>
<protein>
    <recommendedName>
        <fullName evidence="4">Flavin reductase like domain-containing protein</fullName>
    </recommendedName>
</protein>
<dbReference type="EMBL" id="LJUJ01000001">
    <property type="protein sequence ID" value="KPK64753.1"/>
    <property type="molecule type" value="Genomic_DNA"/>
</dbReference>
<comment type="similarity">
    <text evidence="3">Belongs to the flavoredoxin family.</text>
</comment>
<gene>
    <name evidence="5" type="ORF">AMJ83_00760</name>
</gene>
<reference evidence="5 6" key="1">
    <citation type="journal article" date="2015" name="Microbiome">
        <title>Genomic resolution of linkages in carbon, nitrogen, and sulfur cycling among widespread estuary sediment bacteria.</title>
        <authorList>
            <person name="Baker B.J."/>
            <person name="Lazar C.S."/>
            <person name="Teske A.P."/>
            <person name="Dick G.J."/>
        </authorList>
    </citation>
    <scope>NUCLEOTIDE SEQUENCE [LARGE SCALE GENOMIC DNA]</scope>
    <source>
        <strain evidence="5">SM23_42</strain>
    </source>
</reference>